<evidence type="ECO:0000256" key="3">
    <source>
        <dbReference type="ARBA" id="ARBA00022490"/>
    </source>
</evidence>
<evidence type="ECO:0000256" key="5">
    <source>
        <dbReference type="ARBA" id="ARBA00022679"/>
    </source>
</evidence>
<evidence type="ECO:0000256" key="2">
    <source>
        <dbReference type="ARBA" id="ARBA00005369"/>
    </source>
</evidence>
<dbReference type="Gene3D" id="3.40.50.150">
    <property type="entry name" value="Vaccinia Virus protein VP39"/>
    <property type="match status" value="1"/>
</dbReference>
<dbReference type="HAMAP" id="MF_00090">
    <property type="entry name" value="PIMT"/>
    <property type="match status" value="1"/>
</dbReference>
<evidence type="ECO:0000256" key="6">
    <source>
        <dbReference type="ARBA" id="ARBA00022691"/>
    </source>
</evidence>
<keyword evidence="6 7" id="KW-0949">S-adenosyl-L-methionine</keyword>
<dbReference type="AlphaFoldDB" id="A0A6N9NM96"/>
<comment type="subcellular location">
    <subcellularLocation>
        <location evidence="1 7">Cytoplasm</location>
    </subcellularLocation>
</comment>
<comment type="catalytic activity">
    <reaction evidence="7">
        <text>[protein]-L-isoaspartate + S-adenosyl-L-methionine = [protein]-L-isoaspartate alpha-methyl ester + S-adenosyl-L-homocysteine</text>
        <dbReference type="Rhea" id="RHEA:12705"/>
        <dbReference type="Rhea" id="RHEA-COMP:12143"/>
        <dbReference type="Rhea" id="RHEA-COMP:12144"/>
        <dbReference type="ChEBI" id="CHEBI:57856"/>
        <dbReference type="ChEBI" id="CHEBI:59789"/>
        <dbReference type="ChEBI" id="CHEBI:90596"/>
        <dbReference type="ChEBI" id="CHEBI:90598"/>
        <dbReference type="EC" id="2.1.1.77"/>
    </reaction>
</comment>
<evidence type="ECO:0000256" key="4">
    <source>
        <dbReference type="ARBA" id="ARBA00022603"/>
    </source>
</evidence>
<dbReference type="GO" id="GO:0032259">
    <property type="term" value="P:methylation"/>
    <property type="evidence" value="ECO:0007669"/>
    <property type="project" value="UniProtKB-KW"/>
</dbReference>
<dbReference type="NCBIfam" id="NF001453">
    <property type="entry name" value="PRK00312.1"/>
    <property type="match status" value="1"/>
</dbReference>
<dbReference type="GO" id="GO:0030091">
    <property type="term" value="P:protein repair"/>
    <property type="evidence" value="ECO:0007669"/>
    <property type="project" value="UniProtKB-UniRule"/>
</dbReference>
<dbReference type="PANTHER" id="PTHR11579">
    <property type="entry name" value="PROTEIN-L-ISOASPARTATE O-METHYLTRANSFERASE"/>
    <property type="match status" value="1"/>
</dbReference>
<dbReference type="PANTHER" id="PTHR11579:SF0">
    <property type="entry name" value="PROTEIN-L-ISOASPARTATE(D-ASPARTATE) O-METHYLTRANSFERASE"/>
    <property type="match status" value="1"/>
</dbReference>
<gene>
    <name evidence="7" type="primary">pcm</name>
    <name evidence="8" type="ORF">GQN54_12870</name>
</gene>
<dbReference type="GO" id="GO:0005737">
    <property type="term" value="C:cytoplasm"/>
    <property type="evidence" value="ECO:0007669"/>
    <property type="project" value="UniProtKB-SubCell"/>
</dbReference>
<comment type="function">
    <text evidence="7">Catalyzes the methyl esterification of L-isoaspartyl residues in peptides and proteins that result from spontaneous decomposition of normal L-aspartyl and L-asparaginyl residues. It plays a role in the repair and/or degradation of damaged proteins.</text>
</comment>
<evidence type="ECO:0000313" key="8">
    <source>
        <dbReference type="EMBL" id="NBG67014.1"/>
    </source>
</evidence>
<comment type="similarity">
    <text evidence="2 7">Belongs to the methyltransferase superfamily. L-isoaspartyl/D-aspartyl protein methyltransferase family.</text>
</comment>
<dbReference type="InterPro" id="IPR029063">
    <property type="entry name" value="SAM-dependent_MTases_sf"/>
</dbReference>
<dbReference type="SUPFAM" id="SSF53335">
    <property type="entry name" value="S-adenosyl-L-methionine-dependent methyltransferases"/>
    <property type="match status" value="1"/>
</dbReference>
<evidence type="ECO:0000256" key="1">
    <source>
        <dbReference type="ARBA" id="ARBA00004496"/>
    </source>
</evidence>
<dbReference type="EC" id="2.1.1.77" evidence="7"/>
<dbReference type="RefSeq" id="WP_160633965.1">
    <property type="nucleotide sequence ID" value="NZ_WWNE01000012.1"/>
</dbReference>
<keyword evidence="3 7" id="KW-0963">Cytoplasm</keyword>
<evidence type="ECO:0000313" key="9">
    <source>
        <dbReference type="Proteomes" id="UP000470771"/>
    </source>
</evidence>
<comment type="caution">
    <text evidence="8">The sequence shown here is derived from an EMBL/GenBank/DDBJ whole genome shotgun (WGS) entry which is preliminary data.</text>
</comment>
<sequence length="215" mass="24292">MDTYRHKGLRKKLVELLKEKGITDEQVLEAINSIPRHLFLDNAFVNFAYQDKAFPIGAGQTISQPFTVAFQTQLLELERGDKVLEIGTGSAYQTCVLLEMKAKVFSIERQKLLFQRAKVLLPKMGYSAKLFFGDGYKGQPAFAPFDKIIITAGAPFIPEDLKKQLKVGGIMVIPVGEGESQVMQRLRKIGETEFEYEEFGDFKFVPLLQDKSFSN</sequence>
<feature type="active site" evidence="7">
    <location>
        <position position="63"/>
    </location>
</feature>
<dbReference type="InterPro" id="IPR000682">
    <property type="entry name" value="PCMT"/>
</dbReference>
<dbReference type="Pfam" id="PF01135">
    <property type="entry name" value="PCMT"/>
    <property type="match status" value="1"/>
</dbReference>
<dbReference type="GO" id="GO:0004719">
    <property type="term" value="F:protein-L-isoaspartate (D-aspartate) O-methyltransferase activity"/>
    <property type="evidence" value="ECO:0007669"/>
    <property type="project" value="UniProtKB-UniRule"/>
</dbReference>
<protein>
    <recommendedName>
        <fullName evidence="7">Protein-L-isoaspartate O-methyltransferase</fullName>
        <ecNumber evidence="7">2.1.1.77</ecNumber>
    </recommendedName>
    <alternativeName>
        <fullName evidence="7">L-isoaspartyl protein carboxyl methyltransferase</fullName>
    </alternativeName>
    <alternativeName>
        <fullName evidence="7">Protein L-isoaspartyl methyltransferase</fullName>
    </alternativeName>
    <alternativeName>
        <fullName evidence="7">Protein-beta-aspartate methyltransferase</fullName>
        <shortName evidence="7">PIMT</shortName>
    </alternativeName>
</protein>
<proteinExistence type="inferred from homology"/>
<dbReference type="EMBL" id="WWNE01000012">
    <property type="protein sequence ID" value="NBG67014.1"/>
    <property type="molecule type" value="Genomic_DNA"/>
</dbReference>
<evidence type="ECO:0000256" key="7">
    <source>
        <dbReference type="HAMAP-Rule" id="MF_00090"/>
    </source>
</evidence>
<reference evidence="8 9" key="1">
    <citation type="submission" date="2019-12" db="EMBL/GenBank/DDBJ databases">
        <authorList>
            <person name="Zhao J."/>
        </authorList>
    </citation>
    <scope>NUCLEOTIDE SEQUENCE [LARGE SCALE GENOMIC DNA]</scope>
    <source>
        <strain evidence="8 9">S-15</strain>
    </source>
</reference>
<organism evidence="8 9">
    <name type="scientific">Acidiluteibacter ferrifornacis</name>
    <dbReference type="NCBI Taxonomy" id="2692424"/>
    <lineage>
        <taxon>Bacteria</taxon>
        <taxon>Pseudomonadati</taxon>
        <taxon>Bacteroidota</taxon>
        <taxon>Flavobacteriia</taxon>
        <taxon>Flavobacteriales</taxon>
        <taxon>Cryomorphaceae</taxon>
        <taxon>Acidiluteibacter</taxon>
    </lineage>
</organism>
<accession>A0A6N9NM96</accession>
<dbReference type="NCBIfam" id="TIGR00080">
    <property type="entry name" value="pimt"/>
    <property type="match status" value="1"/>
</dbReference>
<dbReference type="Proteomes" id="UP000470771">
    <property type="component" value="Unassembled WGS sequence"/>
</dbReference>
<name>A0A6N9NM96_9FLAO</name>
<dbReference type="FunFam" id="3.40.50.150:FF:000010">
    <property type="entry name" value="Protein-L-isoaspartate O-methyltransferase"/>
    <property type="match status" value="1"/>
</dbReference>
<keyword evidence="5 7" id="KW-0808">Transferase</keyword>
<dbReference type="CDD" id="cd02440">
    <property type="entry name" value="AdoMet_MTases"/>
    <property type="match status" value="1"/>
</dbReference>
<keyword evidence="9" id="KW-1185">Reference proteome</keyword>
<keyword evidence="4 7" id="KW-0489">Methyltransferase</keyword>